<reference evidence="4" key="2">
    <citation type="journal article" date="2021" name="Microbiome">
        <title>Successional dynamics and alternative stable states in a saline activated sludge microbial community over 9 years.</title>
        <authorList>
            <person name="Wang Y."/>
            <person name="Ye J."/>
            <person name="Ju F."/>
            <person name="Liu L."/>
            <person name="Boyd J.A."/>
            <person name="Deng Y."/>
            <person name="Parks D.H."/>
            <person name="Jiang X."/>
            <person name="Yin X."/>
            <person name="Woodcroft B.J."/>
            <person name="Tyson G.W."/>
            <person name="Hugenholtz P."/>
            <person name="Polz M.F."/>
            <person name="Zhang T."/>
        </authorList>
    </citation>
    <scope>NUCLEOTIDE SEQUENCE</scope>
    <source>
        <strain evidence="4">HKST-UBA01</strain>
    </source>
</reference>
<comment type="caution">
    <text evidence="4">The sequence shown here is derived from an EMBL/GenBank/DDBJ whole genome shotgun (WGS) entry which is preliminary data.</text>
</comment>
<keyword evidence="2" id="KW-1133">Transmembrane helix</keyword>
<keyword evidence="2" id="KW-0472">Membrane</keyword>
<sequence>MKLRWKLILLNLIDTVLLNAAVLAALALRFDGELMPARAYVARLVPLAPFYTLGVLLLMNLSGVNQALWRYAGIPTFLKITRTLFVSFFLLFFLNLIPAAQPFPKSVVILSWLLATILILASRIAWKILRNPMRRTPAGSRRLLIAGAGDVGATLAVELQRRQNIELVPIGFVDDDPTKLGRRIEDLPVLGATIDLPRLIDERRIQEVMIAAPSAPARLVRQIVSYCQEAGVSCRTVPALTDFVVGKGALGQVRDVQIEDLLGRDPVSIDFEGITERIRGRTVLVTGAAGSIGSELCRQLARFAPRHLIALDHAENPLTYLGLELSEHHPDLAVTYAVGDVKDEFGVDEVFRTQRPDFVFHAAAHKHVNLLERAPREAILNNVMGTRNVARAAAAHGTRNFVLVSTDKAVNPTNVMGASKRACEMVLQAMASSHEATRYSAVRFGNVLGSEGSVLPIFRRQLAGGGPLTVTHPEARRYFMTIPEASQLVIQAGLLGESGDVFVLDMGEQVRIVDVAEQLIRLSGLRPGIDIAIRFVGLRPGEKLEEELLTDSEQTRVTKHAKIFRWELDPVNPAETEAKVDRLISSAYHASVPELKTGLADLVPEYRQIEVAKLPEERVAVDLKELPSRRRSRARGPKREPRVKRFLDLAVSGGLLVLLAPIVGLLLLAY</sequence>
<dbReference type="AlphaFoldDB" id="A0A956M2C2"/>
<dbReference type="InterPro" id="IPR036291">
    <property type="entry name" value="NAD(P)-bd_dom_sf"/>
</dbReference>
<dbReference type="SUPFAM" id="SSF51735">
    <property type="entry name" value="NAD(P)-binding Rossmann-fold domains"/>
    <property type="match status" value="2"/>
</dbReference>
<feature type="transmembrane region" description="Helical" evidence="2">
    <location>
        <begin position="40"/>
        <end position="59"/>
    </location>
</feature>
<evidence type="ECO:0000313" key="4">
    <source>
        <dbReference type="EMBL" id="MCA9729653.1"/>
    </source>
</evidence>
<proteinExistence type="inferred from homology"/>
<feature type="non-terminal residue" evidence="4">
    <location>
        <position position="670"/>
    </location>
</feature>
<evidence type="ECO:0000313" key="5">
    <source>
        <dbReference type="Proteomes" id="UP000697710"/>
    </source>
</evidence>
<reference evidence="4" key="1">
    <citation type="submission" date="2020-04" db="EMBL/GenBank/DDBJ databases">
        <authorList>
            <person name="Zhang T."/>
        </authorList>
    </citation>
    <scope>NUCLEOTIDE SEQUENCE</scope>
    <source>
        <strain evidence="4">HKST-UBA01</strain>
    </source>
</reference>
<dbReference type="Pfam" id="PF02719">
    <property type="entry name" value="Polysacc_synt_2"/>
    <property type="match status" value="1"/>
</dbReference>
<dbReference type="CDD" id="cd05237">
    <property type="entry name" value="UDP_invert_4-6DH_SDR_e"/>
    <property type="match status" value="1"/>
</dbReference>
<protein>
    <submittedName>
        <fullName evidence="4">Polysaccharide biosynthesis protein</fullName>
    </submittedName>
</protein>
<name>A0A956M2C2_UNCEI</name>
<evidence type="ECO:0000256" key="2">
    <source>
        <dbReference type="SAM" id="Phobius"/>
    </source>
</evidence>
<dbReference type="InterPro" id="IPR051203">
    <property type="entry name" value="Polysaccharide_Synthase-Rel"/>
</dbReference>
<feature type="transmembrane region" description="Helical" evidence="2">
    <location>
        <begin position="7"/>
        <end position="28"/>
    </location>
</feature>
<dbReference type="PANTHER" id="PTHR43318:SF1">
    <property type="entry name" value="POLYSACCHARIDE BIOSYNTHESIS PROTEIN EPSC-RELATED"/>
    <property type="match status" value="1"/>
</dbReference>
<evidence type="ECO:0000256" key="1">
    <source>
        <dbReference type="ARBA" id="ARBA00007430"/>
    </source>
</evidence>
<comment type="similarity">
    <text evidence="1">Belongs to the polysaccharide synthase family.</text>
</comment>
<organism evidence="4 5">
    <name type="scientific">Eiseniibacteriota bacterium</name>
    <dbReference type="NCBI Taxonomy" id="2212470"/>
    <lineage>
        <taxon>Bacteria</taxon>
        <taxon>Candidatus Eiseniibacteriota</taxon>
    </lineage>
</organism>
<dbReference type="PANTHER" id="PTHR43318">
    <property type="entry name" value="UDP-N-ACETYLGLUCOSAMINE 4,6-DEHYDRATASE"/>
    <property type="match status" value="1"/>
</dbReference>
<dbReference type="Proteomes" id="UP000697710">
    <property type="component" value="Unassembled WGS sequence"/>
</dbReference>
<dbReference type="EMBL" id="JAGQHR010000784">
    <property type="protein sequence ID" value="MCA9729653.1"/>
    <property type="molecule type" value="Genomic_DNA"/>
</dbReference>
<evidence type="ECO:0000259" key="3">
    <source>
        <dbReference type="Pfam" id="PF02719"/>
    </source>
</evidence>
<keyword evidence="2" id="KW-0812">Transmembrane</keyword>
<accession>A0A956M2C2</accession>
<feature type="transmembrane region" description="Helical" evidence="2">
    <location>
        <begin position="80"/>
        <end position="100"/>
    </location>
</feature>
<dbReference type="Gene3D" id="3.40.50.720">
    <property type="entry name" value="NAD(P)-binding Rossmann-like Domain"/>
    <property type="match status" value="2"/>
</dbReference>
<gene>
    <name evidence="4" type="ORF">KC729_18370</name>
</gene>
<feature type="transmembrane region" description="Helical" evidence="2">
    <location>
        <begin position="106"/>
        <end position="126"/>
    </location>
</feature>
<feature type="transmembrane region" description="Helical" evidence="2">
    <location>
        <begin position="646"/>
        <end position="669"/>
    </location>
</feature>
<feature type="domain" description="Polysaccharide biosynthesis protein CapD-like" evidence="3">
    <location>
        <begin position="283"/>
        <end position="565"/>
    </location>
</feature>
<dbReference type="InterPro" id="IPR003869">
    <property type="entry name" value="Polysac_CapD-like"/>
</dbReference>
<dbReference type="Pfam" id="PF13727">
    <property type="entry name" value="CoA_binding_3"/>
    <property type="match status" value="1"/>
</dbReference>